<keyword evidence="2" id="KW-0805">Transcription regulation</keyword>
<dbReference type="GO" id="GO:0043565">
    <property type="term" value="F:sequence-specific DNA binding"/>
    <property type="evidence" value="ECO:0007669"/>
    <property type="project" value="TreeGrafter"/>
</dbReference>
<dbReference type="AlphaFoldDB" id="A0A318T305"/>
<gene>
    <name evidence="6" type="ORF">DFP88_1211</name>
</gene>
<comment type="similarity">
    <text evidence="1">Belongs to the LysR transcriptional regulatory family.</text>
</comment>
<dbReference type="Gene3D" id="1.10.10.10">
    <property type="entry name" value="Winged helix-like DNA-binding domain superfamily/Winged helix DNA-binding domain"/>
    <property type="match status" value="1"/>
</dbReference>
<evidence type="ECO:0000259" key="5">
    <source>
        <dbReference type="PROSITE" id="PS50931"/>
    </source>
</evidence>
<dbReference type="CDD" id="cd08422">
    <property type="entry name" value="PBP2_CrgA_like"/>
    <property type="match status" value="1"/>
</dbReference>
<keyword evidence="7" id="KW-1185">Reference proteome</keyword>
<dbReference type="Proteomes" id="UP000248311">
    <property type="component" value="Unassembled WGS sequence"/>
</dbReference>
<evidence type="ECO:0000256" key="1">
    <source>
        <dbReference type="ARBA" id="ARBA00009437"/>
    </source>
</evidence>
<dbReference type="InterPro" id="IPR036390">
    <property type="entry name" value="WH_DNA-bd_sf"/>
</dbReference>
<dbReference type="PROSITE" id="PS50931">
    <property type="entry name" value="HTH_LYSR"/>
    <property type="match status" value="1"/>
</dbReference>
<dbReference type="InterPro" id="IPR036388">
    <property type="entry name" value="WH-like_DNA-bd_sf"/>
</dbReference>
<evidence type="ECO:0000256" key="4">
    <source>
        <dbReference type="ARBA" id="ARBA00023163"/>
    </source>
</evidence>
<evidence type="ECO:0000256" key="3">
    <source>
        <dbReference type="ARBA" id="ARBA00023125"/>
    </source>
</evidence>
<name>A0A318T305_9RHOB</name>
<protein>
    <submittedName>
        <fullName evidence="6">DNA-binding transcriptional LysR family regulator</fullName>
    </submittedName>
</protein>
<organism evidence="6 7">
    <name type="scientific">Pseudoroseicyclus aestuarii</name>
    <dbReference type="NCBI Taxonomy" id="1795041"/>
    <lineage>
        <taxon>Bacteria</taxon>
        <taxon>Pseudomonadati</taxon>
        <taxon>Pseudomonadota</taxon>
        <taxon>Alphaproteobacteria</taxon>
        <taxon>Rhodobacterales</taxon>
        <taxon>Paracoccaceae</taxon>
        <taxon>Pseudoroseicyclus</taxon>
    </lineage>
</organism>
<comment type="caution">
    <text evidence="6">The sequence shown here is derived from an EMBL/GenBank/DDBJ whole genome shotgun (WGS) entry which is preliminary data.</text>
</comment>
<proteinExistence type="inferred from homology"/>
<sequence length="304" mass="32877">MQLRCLIAVVDAGSFAAAGRTLGMTPSGVSKTIARLEDAQGVRLLHRSTHNLALTDAGEQVIDAVRAVAEGLDHLRSSLTLASEDDARGRVRLTAPVAFARSLLLPILADFQIAHPQVIVDVRASDEMVDLADAGIDLALRAGEISGVPGHLRQKWFDFDWVTCASSAYLEARGAPRAPADLKEHTTIGFRNRGTGLVEPWWFAAEPGSKKADRFGFDCSLILDDAESVWHAVTLGMGVGWCPSWLASTGVGQKGVVEILPEWRVLRSPMTILRRDSPQVPGRVKDLISFLKSRANTLDSPPSR</sequence>
<evidence type="ECO:0000313" key="7">
    <source>
        <dbReference type="Proteomes" id="UP000248311"/>
    </source>
</evidence>
<dbReference type="Gene3D" id="3.40.190.290">
    <property type="match status" value="1"/>
</dbReference>
<keyword evidence="4" id="KW-0804">Transcription</keyword>
<dbReference type="SUPFAM" id="SSF53850">
    <property type="entry name" value="Periplasmic binding protein-like II"/>
    <property type="match status" value="1"/>
</dbReference>
<reference evidence="6 7" key="1">
    <citation type="submission" date="2018-06" db="EMBL/GenBank/DDBJ databases">
        <title>Genomic Encyclopedia of Type Strains, Phase III (KMG-III): the genomes of soil and plant-associated and newly described type strains.</title>
        <authorList>
            <person name="Whitman W."/>
        </authorList>
    </citation>
    <scope>NUCLEOTIDE SEQUENCE [LARGE SCALE GENOMIC DNA]</scope>
    <source>
        <strain evidence="6 7">CECT 9025</strain>
    </source>
</reference>
<dbReference type="SUPFAM" id="SSF46785">
    <property type="entry name" value="Winged helix' DNA-binding domain"/>
    <property type="match status" value="1"/>
</dbReference>
<dbReference type="GO" id="GO:0006351">
    <property type="term" value="P:DNA-templated transcription"/>
    <property type="evidence" value="ECO:0007669"/>
    <property type="project" value="TreeGrafter"/>
</dbReference>
<keyword evidence="3 6" id="KW-0238">DNA-binding</keyword>
<dbReference type="GO" id="GO:0003700">
    <property type="term" value="F:DNA-binding transcription factor activity"/>
    <property type="evidence" value="ECO:0007669"/>
    <property type="project" value="InterPro"/>
</dbReference>
<dbReference type="Pfam" id="PF00126">
    <property type="entry name" value="HTH_1"/>
    <property type="match status" value="1"/>
</dbReference>
<evidence type="ECO:0000256" key="2">
    <source>
        <dbReference type="ARBA" id="ARBA00023015"/>
    </source>
</evidence>
<dbReference type="InterPro" id="IPR058163">
    <property type="entry name" value="LysR-type_TF_proteobact-type"/>
</dbReference>
<dbReference type="Pfam" id="PF03466">
    <property type="entry name" value="LysR_substrate"/>
    <property type="match status" value="1"/>
</dbReference>
<dbReference type="InterPro" id="IPR000847">
    <property type="entry name" value="LysR_HTH_N"/>
</dbReference>
<dbReference type="PANTHER" id="PTHR30537">
    <property type="entry name" value="HTH-TYPE TRANSCRIPTIONAL REGULATOR"/>
    <property type="match status" value="1"/>
</dbReference>
<dbReference type="InterPro" id="IPR005119">
    <property type="entry name" value="LysR_subst-bd"/>
</dbReference>
<accession>A0A318T305</accession>
<dbReference type="PANTHER" id="PTHR30537:SF5">
    <property type="entry name" value="HTH-TYPE TRANSCRIPTIONAL ACTIVATOR TTDR-RELATED"/>
    <property type="match status" value="1"/>
</dbReference>
<evidence type="ECO:0000313" key="6">
    <source>
        <dbReference type="EMBL" id="PYE80201.1"/>
    </source>
</evidence>
<feature type="domain" description="HTH lysR-type" evidence="5">
    <location>
        <begin position="1"/>
        <end position="55"/>
    </location>
</feature>
<dbReference type="EMBL" id="QJTE01000021">
    <property type="protein sequence ID" value="PYE80201.1"/>
    <property type="molecule type" value="Genomic_DNA"/>
</dbReference>
<dbReference type="FunFam" id="1.10.10.10:FF:000001">
    <property type="entry name" value="LysR family transcriptional regulator"/>
    <property type="match status" value="1"/>
</dbReference>